<protein>
    <submittedName>
        <fullName evidence="1">Uncharacterized protein</fullName>
    </submittedName>
</protein>
<reference evidence="2" key="1">
    <citation type="submission" date="2016-06" db="EMBL/GenBank/DDBJ databases">
        <title>Complete genome sequence of Actinoalloteichus fjordicus DSM 46855 (=ADI127-17), type strain of the new species Actinoalloteichus fjordicus.</title>
        <authorList>
            <person name="Ruckert C."/>
            <person name="Nouioui I."/>
            <person name="Willmese J."/>
            <person name="van Wezel G."/>
            <person name="Klenk H.-P."/>
            <person name="Kalinowski J."/>
            <person name="Zotchev S.B."/>
        </authorList>
    </citation>
    <scope>NUCLEOTIDE SEQUENCE [LARGE SCALE GENOMIC DNA]</scope>
    <source>
        <strain evidence="2">ADI127-7</strain>
    </source>
</reference>
<name>A0AAC9PQE6_9PSEU</name>
<proteinExistence type="predicted"/>
<organism evidence="1 2">
    <name type="scientific">Actinoalloteichus fjordicus</name>
    <dbReference type="NCBI Taxonomy" id="1612552"/>
    <lineage>
        <taxon>Bacteria</taxon>
        <taxon>Bacillati</taxon>
        <taxon>Actinomycetota</taxon>
        <taxon>Actinomycetes</taxon>
        <taxon>Pseudonocardiales</taxon>
        <taxon>Pseudonocardiaceae</taxon>
        <taxon>Actinoalloteichus</taxon>
    </lineage>
</organism>
<sequence length="73" mass="7921">MPAATRARPPGIDTCTDHSGFVSFRIARAMRMTCSDRHTVIGEAALHLRVGDADGLISFATSSRWRDCRDGTA</sequence>
<accession>A0AAC9PQE6</accession>
<dbReference type="EMBL" id="CP016076">
    <property type="protein sequence ID" value="APU12801.1"/>
    <property type="molecule type" value="Genomic_DNA"/>
</dbReference>
<gene>
    <name evidence="1" type="ORF">UA74_03600</name>
</gene>
<evidence type="ECO:0000313" key="1">
    <source>
        <dbReference type="EMBL" id="APU12801.1"/>
    </source>
</evidence>
<keyword evidence="2" id="KW-1185">Reference proteome</keyword>
<dbReference type="KEGG" id="acad:UA74_03600"/>
<evidence type="ECO:0000313" key="2">
    <source>
        <dbReference type="Proteomes" id="UP000185511"/>
    </source>
</evidence>
<dbReference type="AlphaFoldDB" id="A0AAC9PQE6"/>
<dbReference type="Proteomes" id="UP000185511">
    <property type="component" value="Chromosome"/>
</dbReference>